<dbReference type="VEuPathDB" id="FungiDB:A1O9_08853"/>
<evidence type="ECO:0000256" key="7">
    <source>
        <dbReference type="SAM" id="MobiDB-lite"/>
    </source>
</evidence>
<feature type="compositionally biased region" description="Polar residues" evidence="7">
    <location>
        <begin position="485"/>
        <end position="494"/>
    </location>
</feature>
<dbReference type="GO" id="GO:0016251">
    <property type="term" value="F:RNA polymerase II general transcription initiation factor activity"/>
    <property type="evidence" value="ECO:0007669"/>
    <property type="project" value="TreeGrafter"/>
</dbReference>
<evidence type="ECO:0000256" key="6">
    <source>
        <dbReference type="ARBA" id="ARBA00023242"/>
    </source>
</evidence>
<dbReference type="InterPro" id="IPR008851">
    <property type="entry name" value="TFIIF-alpha"/>
</dbReference>
<feature type="compositionally biased region" description="Pro residues" evidence="7">
    <location>
        <begin position="1"/>
        <end position="18"/>
    </location>
</feature>
<feature type="compositionally biased region" description="Polar residues" evidence="7">
    <location>
        <begin position="576"/>
        <end position="586"/>
    </location>
</feature>
<feature type="region of interest" description="Disordered" evidence="7">
    <location>
        <begin position="1"/>
        <end position="102"/>
    </location>
</feature>
<protein>
    <submittedName>
        <fullName evidence="8">Uncharacterized protein</fullName>
    </submittedName>
</protein>
<feature type="region of interest" description="Disordered" evidence="7">
    <location>
        <begin position="141"/>
        <end position="211"/>
    </location>
</feature>
<dbReference type="PANTHER" id="PTHR13011:SF0">
    <property type="entry name" value="GENERAL TRANSCRIPTION FACTOR IIF SUBUNIT 1"/>
    <property type="match status" value="1"/>
</dbReference>
<dbReference type="InterPro" id="IPR011039">
    <property type="entry name" value="TFIIF_interaction"/>
</dbReference>
<dbReference type="GO" id="GO:0032968">
    <property type="term" value="P:positive regulation of transcription elongation by RNA polymerase II"/>
    <property type="evidence" value="ECO:0007669"/>
    <property type="project" value="InterPro"/>
</dbReference>
<feature type="compositionally biased region" description="Acidic residues" evidence="7">
    <location>
        <begin position="449"/>
        <end position="459"/>
    </location>
</feature>
<sequence length="715" mass="79133">MNPGPVPPGGPANRPPGATPVIKRKKAQSDPFFKGPRKPVPLGRPQQNGHLTPPVNGHLPPKSQALRPLTPSNVPDPSPSRSAVAENERVSGFSDPRLTAEGIPFKDYKLVTTKRDLLNNLRFHLLQLAGDKALDIRNESEFPKPARLHRRDPRAPPPGPQQKDEPELEPKDGLNATEREELTRRKEVRQKEREANLAQIAPSQNAGKKMYNFKRKTQQVFRAEFSTAEKRRIQTNYEEKLPWHLEDFDNKHCLVGHHQIGSMNTHAALIYEPTPDGSTGKFRMVPVEKYYQFKPRRELGLQMTIEEVEAAMKKRGSDPEWLVRQREARVAEAARELTAKQSRGLFSGAQAGGIAGRGGEEADLDFEDDFADDEEGALFVDKDEDEKLAEKKIKEDQLTANFLDFKDLKEYDEAEEREKREAEAKKKNFRELRKALERRERNYNHGSDSEDVSSTDSEEERERLERERVANIKREEEAAKAAAGISSSGTNTPSNRKEKLSAAGGLSDRETAGGIKKSSSSRSLKRPGSPNLSDASGTDASVRKKKHKSKHLSSTQPTPGPSRPMSPANVPPPGSAPQNLDPSSAAINKVRRRVAGSNAGSDTDNVLSDRDGGAMSDASRAHQRLKLKMSASPPPRAGGTSTPQPSSRAGTPPPPLSPQELPSEEEIRSAIPSEGITIKELMKLVAHPRNQRKAFVARVRSVAKIDKEKGLLYPK</sequence>
<dbReference type="GO" id="GO:0005674">
    <property type="term" value="C:transcription factor TFIIF complex"/>
    <property type="evidence" value="ECO:0007669"/>
    <property type="project" value="TreeGrafter"/>
</dbReference>
<dbReference type="AlphaFoldDB" id="A0A072P512"/>
<dbReference type="OrthoDB" id="76676at2759"/>
<gene>
    <name evidence="8" type="ORF">A1O9_08853</name>
</gene>
<feature type="compositionally biased region" description="Basic and acidic residues" evidence="7">
    <location>
        <begin position="162"/>
        <end position="195"/>
    </location>
</feature>
<feature type="compositionally biased region" description="Polar residues" evidence="7">
    <location>
        <begin position="70"/>
        <end position="81"/>
    </location>
</feature>
<comment type="caution">
    <text evidence="8">The sequence shown here is derived from an EMBL/GenBank/DDBJ whole genome shotgun (WGS) entry which is preliminary data.</text>
</comment>
<proteinExistence type="inferred from homology"/>
<dbReference type="SUPFAM" id="SSF50916">
    <property type="entry name" value="Rap30/74 interaction domains"/>
    <property type="match status" value="1"/>
</dbReference>
<evidence type="ECO:0000256" key="4">
    <source>
        <dbReference type="ARBA" id="ARBA00023125"/>
    </source>
</evidence>
<feature type="compositionally biased region" description="Basic and acidic residues" evidence="7">
    <location>
        <begin position="460"/>
        <end position="479"/>
    </location>
</feature>
<keyword evidence="6" id="KW-0539">Nucleus</keyword>
<dbReference type="Proteomes" id="UP000027920">
    <property type="component" value="Unassembled WGS sequence"/>
</dbReference>
<feature type="compositionally biased region" description="Polar residues" evidence="7">
    <location>
        <begin position="639"/>
        <end position="649"/>
    </location>
</feature>
<dbReference type="RefSeq" id="XP_013257789.1">
    <property type="nucleotide sequence ID" value="XM_013402335.1"/>
</dbReference>
<comment type="subcellular location">
    <subcellularLocation>
        <location evidence="1">Nucleus</location>
    </subcellularLocation>
</comment>
<dbReference type="HOGENOM" id="CLU_025955_0_0_1"/>
<evidence type="ECO:0000313" key="9">
    <source>
        <dbReference type="Proteomes" id="UP000027920"/>
    </source>
</evidence>
<accession>A0A072P512</accession>
<feature type="compositionally biased region" description="Low complexity" evidence="7">
    <location>
        <begin position="513"/>
        <end position="530"/>
    </location>
</feature>
<keyword evidence="9" id="KW-1185">Reference proteome</keyword>
<dbReference type="GO" id="GO:0006367">
    <property type="term" value="P:transcription initiation at RNA polymerase II promoter"/>
    <property type="evidence" value="ECO:0007669"/>
    <property type="project" value="InterPro"/>
</dbReference>
<dbReference type="GeneID" id="25283763"/>
<evidence type="ECO:0000256" key="2">
    <source>
        <dbReference type="ARBA" id="ARBA00005249"/>
    </source>
</evidence>
<dbReference type="EMBL" id="AMGV01000008">
    <property type="protein sequence ID" value="KEF55199.1"/>
    <property type="molecule type" value="Genomic_DNA"/>
</dbReference>
<organism evidence="8 9">
    <name type="scientific">Exophiala aquamarina CBS 119918</name>
    <dbReference type="NCBI Taxonomy" id="1182545"/>
    <lineage>
        <taxon>Eukaryota</taxon>
        <taxon>Fungi</taxon>
        <taxon>Dikarya</taxon>
        <taxon>Ascomycota</taxon>
        <taxon>Pezizomycotina</taxon>
        <taxon>Eurotiomycetes</taxon>
        <taxon>Chaetothyriomycetidae</taxon>
        <taxon>Chaetothyriales</taxon>
        <taxon>Herpotrichiellaceae</taxon>
        <taxon>Exophiala</taxon>
    </lineage>
</organism>
<feature type="compositionally biased region" description="Pro residues" evidence="7">
    <location>
        <begin position="558"/>
        <end position="575"/>
    </location>
</feature>
<dbReference type="STRING" id="1182545.A0A072P512"/>
<feature type="region of interest" description="Disordered" evidence="7">
    <location>
        <begin position="437"/>
        <end position="672"/>
    </location>
</feature>
<keyword evidence="4" id="KW-0238">DNA-binding</keyword>
<evidence type="ECO:0000256" key="3">
    <source>
        <dbReference type="ARBA" id="ARBA00023015"/>
    </source>
</evidence>
<evidence type="ECO:0000256" key="5">
    <source>
        <dbReference type="ARBA" id="ARBA00023163"/>
    </source>
</evidence>
<comment type="similarity">
    <text evidence="2">Belongs to the TFIIF alpha subunit family.</text>
</comment>
<evidence type="ECO:0000256" key="1">
    <source>
        <dbReference type="ARBA" id="ARBA00004123"/>
    </source>
</evidence>
<keyword evidence="3" id="KW-0805">Transcription regulation</keyword>
<name>A0A072P512_9EURO</name>
<keyword evidence="5" id="KW-0804">Transcription</keyword>
<dbReference type="GO" id="GO:0001096">
    <property type="term" value="F:TFIIF-class transcription factor complex binding"/>
    <property type="evidence" value="ECO:0007669"/>
    <property type="project" value="TreeGrafter"/>
</dbReference>
<dbReference type="PANTHER" id="PTHR13011">
    <property type="entry name" value="TFIIF-ALPHA"/>
    <property type="match status" value="1"/>
</dbReference>
<dbReference type="GO" id="GO:0003677">
    <property type="term" value="F:DNA binding"/>
    <property type="evidence" value="ECO:0007669"/>
    <property type="project" value="UniProtKB-KW"/>
</dbReference>
<evidence type="ECO:0000313" key="8">
    <source>
        <dbReference type="EMBL" id="KEF55199.1"/>
    </source>
</evidence>
<reference evidence="8 9" key="1">
    <citation type="submission" date="2013-03" db="EMBL/GenBank/DDBJ databases">
        <title>The Genome Sequence of Exophiala aquamarina CBS 119918.</title>
        <authorList>
            <consortium name="The Broad Institute Genomics Platform"/>
            <person name="Cuomo C."/>
            <person name="de Hoog S."/>
            <person name="Gorbushina A."/>
            <person name="Walker B."/>
            <person name="Young S.K."/>
            <person name="Zeng Q."/>
            <person name="Gargeya S."/>
            <person name="Fitzgerald M."/>
            <person name="Haas B."/>
            <person name="Abouelleil A."/>
            <person name="Allen A.W."/>
            <person name="Alvarado L."/>
            <person name="Arachchi H.M."/>
            <person name="Berlin A.M."/>
            <person name="Chapman S.B."/>
            <person name="Gainer-Dewar J."/>
            <person name="Goldberg J."/>
            <person name="Griggs A."/>
            <person name="Gujja S."/>
            <person name="Hansen M."/>
            <person name="Howarth C."/>
            <person name="Imamovic A."/>
            <person name="Ireland A."/>
            <person name="Larimer J."/>
            <person name="McCowan C."/>
            <person name="Murphy C."/>
            <person name="Pearson M."/>
            <person name="Poon T.W."/>
            <person name="Priest M."/>
            <person name="Roberts A."/>
            <person name="Saif S."/>
            <person name="Shea T."/>
            <person name="Sisk P."/>
            <person name="Sykes S."/>
            <person name="Wortman J."/>
            <person name="Nusbaum C."/>
            <person name="Birren B."/>
        </authorList>
    </citation>
    <scope>NUCLEOTIDE SEQUENCE [LARGE SCALE GENOMIC DNA]</scope>
    <source>
        <strain evidence="8 9">CBS 119918</strain>
    </source>
</reference>